<evidence type="ECO:0000313" key="10">
    <source>
        <dbReference type="Proteomes" id="UP000501690"/>
    </source>
</evidence>
<dbReference type="EMBL" id="CP039351">
    <property type="protein sequence ID" value="QCE00560.1"/>
    <property type="molecule type" value="Genomic_DNA"/>
</dbReference>
<dbReference type="Proteomes" id="UP000501690">
    <property type="component" value="Linkage Group LG7"/>
</dbReference>
<keyword evidence="5" id="KW-0378">Hydrolase</keyword>
<keyword evidence="8" id="KW-1133">Transmembrane helix</keyword>
<gene>
    <name evidence="9" type="ORF">DEO72_LG7g1850</name>
</gene>
<dbReference type="InterPro" id="IPR001087">
    <property type="entry name" value="GDSL"/>
</dbReference>
<proteinExistence type="inferred from homology"/>
<protein>
    <recommendedName>
        <fullName evidence="11">Zeta-carotene desaturase</fullName>
    </recommendedName>
</protein>
<keyword evidence="6" id="KW-0442">Lipid degradation</keyword>
<evidence type="ECO:0008006" key="11">
    <source>
        <dbReference type="Google" id="ProtNLM"/>
    </source>
</evidence>
<keyword evidence="8" id="KW-0472">Membrane</keyword>
<evidence type="ECO:0000256" key="3">
    <source>
        <dbReference type="ARBA" id="ARBA00022525"/>
    </source>
</evidence>
<evidence type="ECO:0000313" key="9">
    <source>
        <dbReference type="EMBL" id="QCE00560.1"/>
    </source>
</evidence>
<evidence type="ECO:0000256" key="7">
    <source>
        <dbReference type="ARBA" id="ARBA00023098"/>
    </source>
</evidence>
<dbReference type="InterPro" id="IPR051238">
    <property type="entry name" value="GDSL_esterase/lipase"/>
</dbReference>
<evidence type="ECO:0000256" key="8">
    <source>
        <dbReference type="SAM" id="Phobius"/>
    </source>
</evidence>
<evidence type="ECO:0000256" key="4">
    <source>
        <dbReference type="ARBA" id="ARBA00022729"/>
    </source>
</evidence>
<name>A0A4D6MGH6_VIGUN</name>
<dbReference type="PANTHER" id="PTHR45650:SF14">
    <property type="entry name" value="GDSL ESTERASE_LIPASE 7-LIKE"/>
    <property type="match status" value="1"/>
</dbReference>
<evidence type="ECO:0000256" key="2">
    <source>
        <dbReference type="ARBA" id="ARBA00008668"/>
    </source>
</evidence>
<keyword evidence="10" id="KW-1185">Reference proteome</keyword>
<accession>A0A4D6MGH6</accession>
<dbReference type="GO" id="GO:0016788">
    <property type="term" value="F:hydrolase activity, acting on ester bonds"/>
    <property type="evidence" value="ECO:0007669"/>
    <property type="project" value="InterPro"/>
</dbReference>
<keyword evidence="8" id="KW-0812">Transmembrane</keyword>
<keyword evidence="7" id="KW-0443">Lipid metabolism</keyword>
<dbReference type="PANTHER" id="PTHR45650">
    <property type="entry name" value="GDSL-LIKE LIPASE/ACYLHYDROLASE-RELATED"/>
    <property type="match status" value="1"/>
</dbReference>
<keyword evidence="3" id="KW-0964">Secreted</keyword>
<dbReference type="GO" id="GO:0005576">
    <property type="term" value="C:extracellular region"/>
    <property type="evidence" value="ECO:0007669"/>
    <property type="project" value="UniProtKB-SubCell"/>
</dbReference>
<organism evidence="9 10">
    <name type="scientific">Vigna unguiculata</name>
    <name type="common">Cowpea</name>
    <dbReference type="NCBI Taxonomy" id="3917"/>
    <lineage>
        <taxon>Eukaryota</taxon>
        <taxon>Viridiplantae</taxon>
        <taxon>Streptophyta</taxon>
        <taxon>Embryophyta</taxon>
        <taxon>Tracheophyta</taxon>
        <taxon>Spermatophyta</taxon>
        <taxon>Magnoliopsida</taxon>
        <taxon>eudicotyledons</taxon>
        <taxon>Gunneridae</taxon>
        <taxon>Pentapetalae</taxon>
        <taxon>rosids</taxon>
        <taxon>fabids</taxon>
        <taxon>Fabales</taxon>
        <taxon>Fabaceae</taxon>
        <taxon>Papilionoideae</taxon>
        <taxon>50 kb inversion clade</taxon>
        <taxon>NPAAA clade</taxon>
        <taxon>indigoferoid/millettioid clade</taxon>
        <taxon>Phaseoleae</taxon>
        <taxon>Vigna</taxon>
    </lineage>
</organism>
<sequence length="367" mass="40739">MEKILKILWVISIIIIEQFVFLANASHSRKRIVPALYVFGDSTIDAGNNNNLNTLAKANAFPYGIDYNNCSTGRFSNGKTFADLIAIRLGLPMTPPYLGVPKSERHRVVTGINYASGSCGILNSTKGYPNGTNNNLNPEKYSDYLLEQLASRIKRIYDLGARKFVVSRIGQIGCTPTCVIRTQYSQKCNEDINQKVKHYSDKLPRKLQELQTQLSHSLFINLDNYNFSQKIRNSPENFGLDYGGTEAYKEAVTILQFQQPILLRFYKQLVPCDGLPAAVAFAWWCGSYVRCCNCSRRFHGFAMGAAGEMKNETVVAELASLVCARVIVAGVVLVCRCNGGYISAAAMVVANLVRCAKVKLATALQWK</sequence>
<dbReference type="Gene3D" id="3.40.50.1110">
    <property type="entry name" value="SGNH hydrolase"/>
    <property type="match status" value="1"/>
</dbReference>
<reference evidence="9 10" key="1">
    <citation type="submission" date="2019-04" db="EMBL/GenBank/DDBJ databases">
        <title>An improved genome assembly and genetic linkage map for asparagus bean, Vigna unguiculata ssp. sesquipedialis.</title>
        <authorList>
            <person name="Xia Q."/>
            <person name="Zhang R."/>
            <person name="Dong Y."/>
        </authorList>
    </citation>
    <scope>NUCLEOTIDE SEQUENCE [LARGE SCALE GENOMIC DNA]</scope>
    <source>
        <tissue evidence="9">Leaf</tissue>
    </source>
</reference>
<dbReference type="AlphaFoldDB" id="A0A4D6MGH6"/>
<comment type="subcellular location">
    <subcellularLocation>
        <location evidence="1">Secreted</location>
    </subcellularLocation>
</comment>
<keyword evidence="4" id="KW-0732">Signal</keyword>
<feature type="transmembrane region" description="Helical" evidence="8">
    <location>
        <begin position="7"/>
        <end position="25"/>
    </location>
</feature>
<comment type="similarity">
    <text evidence="2">Belongs to the 'GDSL' lipolytic enzyme family.</text>
</comment>
<evidence type="ECO:0000256" key="5">
    <source>
        <dbReference type="ARBA" id="ARBA00022801"/>
    </source>
</evidence>
<dbReference type="InterPro" id="IPR036514">
    <property type="entry name" value="SGNH_hydro_sf"/>
</dbReference>
<dbReference type="GO" id="GO:0016042">
    <property type="term" value="P:lipid catabolic process"/>
    <property type="evidence" value="ECO:0007669"/>
    <property type="project" value="UniProtKB-KW"/>
</dbReference>
<evidence type="ECO:0000256" key="6">
    <source>
        <dbReference type="ARBA" id="ARBA00022963"/>
    </source>
</evidence>
<dbReference type="Pfam" id="PF00657">
    <property type="entry name" value="Lipase_GDSL"/>
    <property type="match status" value="1"/>
</dbReference>
<evidence type="ECO:0000256" key="1">
    <source>
        <dbReference type="ARBA" id="ARBA00004613"/>
    </source>
</evidence>